<keyword evidence="2" id="KW-1185">Reference proteome</keyword>
<dbReference type="EMBL" id="JAENIK010000001">
    <property type="protein sequence ID" value="MBK1814142.1"/>
    <property type="molecule type" value="Genomic_DNA"/>
</dbReference>
<protein>
    <submittedName>
        <fullName evidence="1">Uncharacterized protein</fullName>
    </submittedName>
</protein>
<dbReference type="Proteomes" id="UP000600139">
    <property type="component" value="Unassembled WGS sequence"/>
</dbReference>
<accession>A0A934R0B9</accession>
<gene>
    <name evidence="1" type="ORF">JIN84_00780</name>
</gene>
<dbReference type="AlphaFoldDB" id="A0A934R0B9"/>
<comment type="caution">
    <text evidence="1">The sequence shown here is derived from an EMBL/GenBank/DDBJ whole genome shotgun (WGS) entry which is preliminary data.</text>
</comment>
<sequence length="446" mass="48263">MPSFDPRPWLGLLLFAGPPANADELTLAGDARLTGDVRSIDGNGVVELVSPLSPDPLKLVPGAVSEVRFSASGTAGSPPGAIVELANGDLLPGTISGLDDKNLSVTTPYSGEVTIPRAVVNSLQFGVRTRRVIYSGPKNLGEWNHDGGGAENWTFSKKSLSANGPARASKNFETPRQFILKFSLEWQRNPNFLIYFADPLEPGSDAVDRYHFQFNGAGMEIKRHSTKGPKTRTVMQLPRTPDKYEANQLEVEIRVDRNASRIQLFLNGEPEGSGVDVMPEPPSGGGVTLANASPNGSPVQVRNIEIAEFDNTRVRHRAEDRGDTRNDSLISRDDDRWGGHLIGIQKRPEGSVFSFKSDFQDEALELLESEVSTLFFAKAGDAPVEQAKPAFVLRLRDEGSLRLSSCVFADDGVTAEHPLLGTLKIGRQGVAAIERAVAEPLDKTGE</sequence>
<organism evidence="1 2">
    <name type="scientific">Luteolibacter yonseiensis</name>
    <dbReference type="NCBI Taxonomy" id="1144680"/>
    <lineage>
        <taxon>Bacteria</taxon>
        <taxon>Pseudomonadati</taxon>
        <taxon>Verrucomicrobiota</taxon>
        <taxon>Verrucomicrobiia</taxon>
        <taxon>Verrucomicrobiales</taxon>
        <taxon>Verrucomicrobiaceae</taxon>
        <taxon>Luteolibacter</taxon>
    </lineage>
</organism>
<evidence type="ECO:0000313" key="2">
    <source>
        <dbReference type="Proteomes" id="UP000600139"/>
    </source>
</evidence>
<name>A0A934R0B9_9BACT</name>
<proteinExistence type="predicted"/>
<dbReference type="RefSeq" id="WP_200349103.1">
    <property type="nucleotide sequence ID" value="NZ_BAABHZ010000005.1"/>
</dbReference>
<reference evidence="1" key="1">
    <citation type="submission" date="2021-01" db="EMBL/GenBank/DDBJ databases">
        <title>Modified the classification status of verrucomicrobia.</title>
        <authorList>
            <person name="Feng X."/>
        </authorList>
    </citation>
    <scope>NUCLEOTIDE SEQUENCE</scope>
    <source>
        <strain evidence="1">JCM 18052</strain>
    </source>
</reference>
<evidence type="ECO:0000313" key="1">
    <source>
        <dbReference type="EMBL" id="MBK1814142.1"/>
    </source>
</evidence>
<dbReference type="Gene3D" id="2.60.120.560">
    <property type="entry name" value="Exo-inulinase, domain 1"/>
    <property type="match status" value="1"/>
</dbReference>